<gene>
    <name evidence="6" type="ORF">MXMO3_00080</name>
</gene>
<protein>
    <submittedName>
        <fullName evidence="6">HTH-type transcriptional regulator AbgR</fullName>
    </submittedName>
</protein>
<dbReference type="SUPFAM" id="SSF53850">
    <property type="entry name" value="Periplasmic binding protein-like II"/>
    <property type="match status" value="1"/>
</dbReference>
<dbReference type="PANTHER" id="PTHR30537:SF3">
    <property type="entry name" value="TRANSCRIPTIONAL REGULATORY PROTEIN"/>
    <property type="match status" value="1"/>
</dbReference>
<dbReference type="InterPro" id="IPR000847">
    <property type="entry name" value="LysR_HTH_N"/>
</dbReference>
<dbReference type="GO" id="GO:0043565">
    <property type="term" value="F:sequence-specific DNA binding"/>
    <property type="evidence" value="ECO:0007669"/>
    <property type="project" value="TreeGrafter"/>
</dbReference>
<dbReference type="EMBL" id="CP021330">
    <property type="protein sequence ID" value="AVX02628.1"/>
    <property type="molecule type" value="Genomic_DNA"/>
</dbReference>
<dbReference type="InterPro" id="IPR005119">
    <property type="entry name" value="LysR_subst-bd"/>
</dbReference>
<dbReference type="Pfam" id="PF00126">
    <property type="entry name" value="HTH_1"/>
    <property type="match status" value="1"/>
</dbReference>
<dbReference type="Pfam" id="PF03466">
    <property type="entry name" value="LysR_substrate"/>
    <property type="match status" value="1"/>
</dbReference>
<reference evidence="6 7" key="1">
    <citation type="submission" date="2017-05" db="EMBL/GenBank/DDBJ databases">
        <title>Genome Analysis of Maritalea myrionectae HL2708#5.</title>
        <authorList>
            <consortium name="Cotde Inc.-PKNU"/>
            <person name="Jang D."/>
            <person name="Oh H.-M."/>
        </authorList>
    </citation>
    <scope>NUCLEOTIDE SEQUENCE [LARGE SCALE GENOMIC DNA]</scope>
    <source>
        <strain evidence="6 7">HL2708#5</strain>
    </source>
</reference>
<dbReference type="Gene3D" id="3.40.190.290">
    <property type="match status" value="1"/>
</dbReference>
<dbReference type="KEGG" id="mmyr:MXMO3_00080"/>
<evidence type="ECO:0000256" key="1">
    <source>
        <dbReference type="ARBA" id="ARBA00009437"/>
    </source>
</evidence>
<dbReference type="GO" id="GO:0003700">
    <property type="term" value="F:DNA-binding transcription factor activity"/>
    <property type="evidence" value="ECO:0007669"/>
    <property type="project" value="InterPro"/>
</dbReference>
<dbReference type="SUPFAM" id="SSF46785">
    <property type="entry name" value="Winged helix' DNA-binding domain"/>
    <property type="match status" value="1"/>
</dbReference>
<feature type="domain" description="HTH lysR-type" evidence="5">
    <location>
        <begin position="3"/>
        <end position="60"/>
    </location>
</feature>
<accession>A0A2R4M9B2</accession>
<keyword evidence="7" id="KW-1185">Reference proteome</keyword>
<evidence type="ECO:0000259" key="5">
    <source>
        <dbReference type="PROSITE" id="PS50931"/>
    </source>
</evidence>
<proteinExistence type="inferred from homology"/>
<evidence type="ECO:0000256" key="4">
    <source>
        <dbReference type="ARBA" id="ARBA00023163"/>
    </source>
</evidence>
<evidence type="ECO:0000256" key="2">
    <source>
        <dbReference type="ARBA" id="ARBA00023015"/>
    </source>
</evidence>
<dbReference type="GO" id="GO:0006351">
    <property type="term" value="P:DNA-templated transcription"/>
    <property type="evidence" value="ECO:0007669"/>
    <property type="project" value="TreeGrafter"/>
</dbReference>
<keyword evidence="4" id="KW-0804">Transcription</keyword>
<dbReference type="Gene3D" id="1.10.10.10">
    <property type="entry name" value="Winged helix-like DNA-binding domain superfamily/Winged helix DNA-binding domain"/>
    <property type="match status" value="1"/>
</dbReference>
<name>A0A2R4M9B2_9HYPH</name>
<evidence type="ECO:0000256" key="3">
    <source>
        <dbReference type="ARBA" id="ARBA00023125"/>
    </source>
</evidence>
<sequence>MRTNWDDFRFFLAVARHGTLTLAAAQLGVDHATVSRRIAALEENIKTKLFHRSPQGYALSDAGLKMLPIAEQVESDAMRAIDELSDKRSDLSGPVRIGAHEGVASFLLAEGAAELCRLHPQLEVQLITVPRNFSLSKREADFVITGSRPQTGRVKIRKIASYALHIYGAQSYLDNHAEIIARRDLKRVRGIGYIPDMIFDKELDYIPSVDPSLKAHLTATSLHVQVQLAVDGAGVCILPDYIAKDHANLIPILPDEVEIKRDLWLTIHEDLAHLTRVRTVADFITKDVQQRLKARA</sequence>
<evidence type="ECO:0000313" key="6">
    <source>
        <dbReference type="EMBL" id="AVX02628.1"/>
    </source>
</evidence>
<dbReference type="PROSITE" id="PS50931">
    <property type="entry name" value="HTH_LYSR"/>
    <property type="match status" value="1"/>
</dbReference>
<dbReference type="InterPro" id="IPR036390">
    <property type="entry name" value="WH_DNA-bd_sf"/>
</dbReference>
<dbReference type="InterPro" id="IPR058163">
    <property type="entry name" value="LysR-type_TF_proteobact-type"/>
</dbReference>
<dbReference type="InterPro" id="IPR036388">
    <property type="entry name" value="WH-like_DNA-bd_sf"/>
</dbReference>
<dbReference type="Proteomes" id="UP000258927">
    <property type="component" value="Chromosome"/>
</dbReference>
<keyword evidence="3" id="KW-0238">DNA-binding</keyword>
<organism evidence="6 7">
    <name type="scientific">Maritalea myrionectae</name>
    <dbReference type="NCBI Taxonomy" id="454601"/>
    <lineage>
        <taxon>Bacteria</taxon>
        <taxon>Pseudomonadati</taxon>
        <taxon>Pseudomonadota</taxon>
        <taxon>Alphaproteobacteria</taxon>
        <taxon>Hyphomicrobiales</taxon>
        <taxon>Devosiaceae</taxon>
        <taxon>Maritalea</taxon>
    </lineage>
</organism>
<dbReference type="PANTHER" id="PTHR30537">
    <property type="entry name" value="HTH-TYPE TRANSCRIPTIONAL REGULATOR"/>
    <property type="match status" value="1"/>
</dbReference>
<dbReference type="AlphaFoldDB" id="A0A2R4M9B2"/>
<dbReference type="STRING" id="1122213.GCA_000423365_02795"/>
<evidence type="ECO:0000313" key="7">
    <source>
        <dbReference type="Proteomes" id="UP000258927"/>
    </source>
</evidence>
<keyword evidence="2" id="KW-0805">Transcription regulation</keyword>
<comment type="similarity">
    <text evidence="1">Belongs to the LysR transcriptional regulatory family.</text>
</comment>
<dbReference type="RefSeq" id="WP_117394573.1">
    <property type="nucleotide sequence ID" value="NZ_CP021330.1"/>
</dbReference>